<gene>
    <name evidence="5" type="ORF">C7435_0613</name>
</gene>
<dbReference type="GO" id="GO:0006633">
    <property type="term" value="P:fatty acid biosynthetic process"/>
    <property type="evidence" value="ECO:0007669"/>
    <property type="project" value="InterPro"/>
</dbReference>
<sequence length="372" mass="40661">MKNSLIRSTGYWVPSNVISNDELVASYNAWATRFNTDHAGAIAAGKAEEVPLSSSEFIRNASGIERRHVYEKTGILDIDHMTPRIPPRGIDEVSTQAEFALKSVRIALDKAGYDGSDIDGVIVASSAQQRNFPAVACEIQEAIGSTGFSFDMTMACASALYGLHMANGMIKSGQARRILICSPELMTCINVHSRREVHFIFGDASAAMIVEADDGRPGGWDVIGSHAENKWSSALRSDYGFINIAERTVDPEFAPHLDQDGHRVFKDVVGFAPQVARRMMESIELSPSDVRRTWLHQANIRMVDMIAKRILERDRTEDNAPAILHEYGNTSSSSVVMNFEMHSDDMAIGETGVMCAFGAGYGVGAAAVRKRA</sequence>
<dbReference type="AlphaFoldDB" id="A0A495DQC2"/>
<dbReference type="NCBIfam" id="NF005703">
    <property type="entry name" value="PRK07515.1"/>
    <property type="match status" value="1"/>
</dbReference>
<comment type="caution">
    <text evidence="5">The sequence shown here is derived from an EMBL/GenBank/DDBJ whole genome shotgun (WGS) entry which is preliminary data.</text>
</comment>
<evidence type="ECO:0000313" key="6">
    <source>
        <dbReference type="Proteomes" id="UP000273675"/>
    </source>
</evidence>
<dbReference type="GO" id="GO:0004315">
    <property type="term" value="F:3-oxoacyl-[acyl-carrier-protein] synthase activity"/>
    <property type="evidence" value="ECO:0007669"/>
    <property type="project" value="InterPro"/>
</dbReference>
<name>A0A495DQC2_9PROT</name>
<dbReference type="RefSeq" id="WP_170150324.1">
    <property type="nucleotide sequence ID" value="NZ_RBIM01000001.1"/>
</dbReference>
<organism evidence="5 6">
    <name type="scientific">Maricaulis maris</name>
    <dbReference type="NCBI Taxonomy" id="74318"/>
    <lineage>
        <taxon>Bacteria</taxon>
        <taxon>Pseudomonadati</taxon>
        <taxon>Pseudomonadota</taxon>
        <taxon>Alphaproteobacteria</taxon>
        <taxon>Maricaulales</taxon>
        <taxon>Maricaulaceae</taxon>
        <taxon>Maricaulis</taxon>
    </lineage>
</organism>
<dbReference type="PANTHER" id="PTHR34069">
    <property type="entry name" value="3-OXOACYL-[ACYL-CARRIER-PROTEIN] SYNTHASE 3"/>
    <property type="match status" value="1"/>
</dbReference>
<dbReference type="GO" id="GO:0044550">
    <property type="term" value="P:secondary metabolite biosynthetic process"/>
    <property type="evidence" value="ECO:0007669"/>
    <property type="project" value="TreeGrafter"/>
</dbReference>
<dbReference type="InterPro" id="IPR013747">
    <property type="entry name" value="ACP_syn_III_C"/>
</dbReference>
<dbReference type="InterPro" id="IPR013751">
    <property type="entry name" value="ACP_syn_III_N"/>
</dbReference>
<dbReference type="EMBL" id="RBIM01000001">
    <property type="protein sequence ID" value="RKR04169.1"/>
    <property type="molecule type" value="Genomic_DNA"/>
</dbReference>
<accession>A0A495DQC2</accession>
<reference evidence="5 6" key="1">
    <citation type="submission" date="2018-10" db="EMBL/GenBank/DDBJ databases">
        <title>Genomic Encyclopedia of Type Strains, Phase IV (KMG-IV): sequencing the most valuable type-strain genomes for metagenomic binning, comparative biology and taxonomic classification.</title>
        <authorList>
            <person name="Goeker M."/>
        </authorList>
    </citation>
    <scope>NUCLEOTIDE SEQUENCE [LARGE SCALE GENOMIC DNA]</scope>
    <source>
        <strain evidence="5 6">DSM 4734</strain>
    </source>
</reference>
<evidence type="ECO:0000259" key="3">
    <source>
        <dbReference type="Pfam" id="PF08541"/>
    </source>
</evidence>
<dbReference type="SUPFAM" id="SSF53901">
    <property type="entry name" value="Thiolase-like"/>
    <property type="match status" value="1"/>
</dbReference>
<protein>
    <submittedName>
        <fullName evidence="5">3-oxoacyl-[acyl-carrier-protein] synthase-3/beta-ketodecanoyl-[acyl-carrier-protein] synthase</fullName>
    </submittedName>
</protein>
<evidence type="ECO:0000259" key="4">
    <source>
        <dbReference type="Pfam" id="PF08545"/>
    </source>
</evidence>
<dbReference type="PANTHER" id="PTHR34069:SF2">
    <property type="entry name" value="BETA-KETOACYL-[ACYL-CARRIER-PROTEIN] SYNTHASE III"/>
    <property type="match status" value="1"/>
</dbReference>
<dbReference type="Proteomes" id="UP000273675">
    <property type="component" value="Unassembled WGS sequence"/>
</dbReference>
<keyword evidence="1" id="KW-0808">Transferase</keyword>
<evidence type="ECO:0000256" key="1">
    <source>
        <dbReference type="ARBA" id="ARBA00022679"/>
    </source>
</evidence>
<proteinExistence type="predicted"/>
<evidence type="ECO:0000313" key="5">
    <source>
        <dbReference type="EMBL" id="RKR04169.1"/>
    </source>
</evidence>
<dbReference type="InterPro" id="IPR016039">
    <property type="entry name" value="Thiolase-like"/>
</dbReference>
<dbReference type="Gene3D" id="3.40.47.10">
    <property type="match status" value="2"/>
</dbReference>
<keyword evidence="2" id="KW-0012">Acyltransferase</keyword>
<dbReference type="Pfam" id="PF08541">
    <property type="entry name" value="ACP_syn_III_C"/>
    <property type="match status" value="1"/>
</dbReference>
<evidence type="ECO:0000256" key="2">
    <source>
        <dbReference type="ARBA" id="ARBA00023315"/>
    </source>
</evidence>
<feature type="domain" description="Beta-ketoacyl-[acyl-carrier-protein] synthase III N-terminal" evidence="4">
    <location>
        <begin position="150"/>
        <end position="227"/>
    </location>
</feature>
<dbReference type="Pfam" id="PF08545">
    <property type="entry name" value="ACP_syn_III"/>
    <property type="match status" value="1"/>
</dbReference>
<dbReference type="CDD" id="cd00830">
    <property type="entry name" value="KAS_III"/>
    <property type="match status" value="1"/>
</dbReference>
<feature type="domain" description="Beta-ketoacyl-[acyl-carrier-protein] synthase III C-terminal" evidence="3">
    <location>
        <begin position="281"/>
        <end position="369"/>
    </location>
</feature>